<dbReference type="GO" id="GO:0005829">
    <property type="term" value="C:cytosol"/>
    <property type="evidence" value="ECO:0007669"/>
    <property type="project" value="TreeGrafter"/>
</dbReference>
<evidence type="ECO:0000256" key="1">
    <source>
        <dbReference type="SAM" id="MobiDB-lite"/>
    </source>
</evidence>
<organism evidence="3">
    <name type="scientific">Davidia involucrata</name>
    <name type="common">Dove tree</name>
    <dbReference type="NCBI Taxonomy" id="16924"/>
    <lineage>
        <taxon>Eukaryota</taxon>
        <taxon>Viridiplantae</taxon>
        <taxon>Streptophyta</taxon>
        <taxon>Embryophyta</taxon>
        <taxon>Tracheophyta</taxon>
        <taxon>Spermatophyta</taxon>
        <taxon>Magnoliopsida</taxon>
        <taxon>eudicotyledons</taxon>
        <taxon>Gunneridae</taxon>
        <taxon>Pentapetalae</taxon>
        <taxon>asterids</taxon>
        <taxon>Cornales</taxon>
        <taxon>Nyssaceae</taxon>
        <taxon>Davidia</taxon>
    </lineage>
</organism>
<name>A0A5B6ZU89_DAVIN</name>
<proteinExistence type="predicted"/>
<feature type="domain" description="Ubiquitin-like" evidence="2">
    <location>
        <begin position="20"/>
        <end position="89"/>
    </location>
</feature>
<gene>
    <name evidence="3" type="ORF">Din_017623</name>
</gene>
<evidence type="ECO:0000313" key="3">
    <source>
        <dbReference type="EMBL" id="MPA48182.1"/>
    </source>
</evidence>
<dbReference type="SUPFAM" id="SSF54236">
    <property type="entry name" value="Ubiquitin-like"/>
    <property type="match status" value="1"/>
</dbReference>
<dbReference type="Pfam" id="PF00240">
    <property type="entry name" value="ubiquitin"/>
    <property type="match status" value="1"/>
</dbReference>
<dbReference type="PANTHER" id="PTHR10677">
    <property type="entry name" value="UBIQUILIN"/>
    <property type="match status" value="1"/>
</dbReference>
<reference evidence="3" key="1">
    <citation type="submission" date="2019-08" db="EMBL/GenBank/DDBJ databases">
        <title>Reference gene set and small RNA set construction with multiple tissues from Davidia involucrata Baill.</title>
        <authorList>
            <person name="Yang H."/>
            <person name="Zhou C."/>
            <person name="Li G."/>
            <person name="Wang J."/>
            <person name="Gao P."/>
            <person name="Wang M."/>
            <person name="Wang R."/>
            <person name="Zhao Y."/>
        </authorList>
    </citation>
    <scope>NUCLEOTIDE SEQUENCE</scope>
    <source>
        <tissue evidence="3">Mixed with DoveR01_LX</tissue>
    </source>
</reference>
<dbReference type="PRINTS" id="PR00348">
    <property type="entry name" value="UBIQUITIN"/>
</dbReference>
<dbReference type="GO" id="GO:0006511">
    <property type="term" value="P:ubiquitin-dependent protein catabolic process"/>
    <property type="evidence" value="ECO:0007669"/>
    <property type="project" value="TreeGrafter"/>
</dbReference>
<dbReference type="PANTHER" id="PTHR10677:SF3">
    <property type="entry name" value="FI07626P-RELATED"/>
    <property type="match status" value="1"/>
</dbReference>
<feature type="region of interest" description="Disordered" evidence="1">
    <location>
        <begin position="90"/>
        <end position="126"/>
    </location>
</feature>
<dbReference type="InterPro" id="IPR029071">
    <property type="entry name" value="Ubiquitin-like_domsf"/>
</dbReference>
<dbReference type="SMART" id="SM00213">
    <property type="entry name" value="UBQ"/>
    <property type="match status" value="1"/>
</dbReference>
<protein>
    <submittedName>
        <fullName evidence="3">Putative Ubiquitin family protein isoform 3</fullName>
    </submittedName>
</protein>
<dbReference type="AlphaFoldDB" id="A0A5B6ZU89"/>
<evidence type="ECO:0000259" key="2">
    <source>
        <dbReference type="PROSITE" id="PS50053"/>
    </source>
</evidence>
<feature type="compositionally biased region" description="Low complexity" evidence="1">
    <location>
        <begin position="91"/>
        <end position="114"/>
    </location>
</feature>
<dbReference type="PROSITE" id="PS50053">
    <property type="entry name" value="UBIQUITIN_2"/>
    <property type="match status" value="1"/>
</dbReference>
<accession>A0A5B6ZU89</accession>
<dbReference type="InterPro" id="IPR000626">
    <property type="entry name" value="Ubiquitin-like_dom"/>
</dbReference>
<dbReference type="Gene3D" id="3.10.20.90">
    <property type="entry name" value="Phosphatidylinositol 3-kinase Catalytic Subunit, Chain A, domain 1"/>
    <property type="match status" value="1"/>
</dbReference>
<dbReference type="EMBL" id="GHES01017623">
    <property type="protein sequence ID" value="MPA48182.1"/>
    <property type="molecule type" value="Transcribed_RNA"/>
</dbReference>
<dbReference type="CDD" id="cd16106">
    <property type="entry name" value="Ubl_Dsk2p_like"/>
    <property type="match status" value="1"/>
</dbReference>
<sequence length="126" mass="12733">MGSEGESTESSVSVGAGEEVTVNIRCSNGSKFSVRTSLGSKVGAFKAFLAQNCDVPPDQQRLIYKGRILKDDQTLDSYGLQADHTVHMVRGSAPAASTPTGGTGNAGSTNATPGVAQGVGSSEGGI</sequence>
<dbReference type="FunFam" id="3.10.20.90:FF:000183">
    <property type="entry name" value="Ubiquitin domain-containing protein DSK2b"/>
    <property type="match status" value="1"/>
</dbReference>
<dbReference type="GO" id="GO:0031593">
    <property type="term" value="F:polyubiquitin modification-dependent protein binding"/>
    <property type="evidence" value="ECO:0007669"/>
    <property type="project" value="TreeGrafter"/>
</dbReference>
<dbReference type="InterPro" id="IPR019956">
    <property type="entry name" value="Ubiquitin_dom"/>
</dbReference>
<dbReference type="InterPro" id="IPR015496">
    <property type="entry name" value="Ubiquilin"/>
</dbReference>